<dbReference type="PANTHER" id="PTHR47331:SF5">
    <property type="entry name" value="RIBONUCLEASE H"/>
    <property type="match status" value="1"/>
</dbReference>
<keyword evidence="2" id="KW-1185">Reference proteome</keyword>
<dbReference type="PANTHER" id="PTHR47331">
    <property type="entry name" value="PHD-TYPE DOMAIN-CONTAINING PROTEIN"/>
    <property type="match status" value="1"/>
</dbReference>
<evidence type="ECO:0000313" key="1">
    <source>
        <dbReference type="EMBL" id="KAJ8941850.1"/>
    </source>
</evidence>
<protein>
    <submittedName>
        <fullName evidence="1">Uncharacterized protein</fullName>
    </submittedName>
</protein>
<proteinExistence type="predicted"/>
<dbReference type="EMBL" id="JANEYF010002819">
    <property type="protein sequence ID" value="KAJ8941850.1"/>
    <property type="molecule type" value="Genomic_DNA"/>
</dbReference>
<evidence type="ECO:0000313" key="2">
    <source>
        <dbReference type="Proteomes" id="UP001162156"/>
    </source>
</evidence>
<sequence length="123" mass="14428">MLNIVVYVLRFCRVLPINFAIMSTDLEQAEEYLIKLVQARHFSENISLLENNEQCSFPIRKLRPFLKDGVLRVGGRLRNSQLDFNQQHPILLPKTDHFVNILIDHYHRRNLHTGPTLVLALLR</sequence>
<gene>
    <name evidence="1" type="ORF">NQ314_010265</name>
</gene>
<accession>A0AAV8XTE6</accession>
<reference evidence="1" key="1">
    <citation type="journal article" date="2023" name="Insect Mol. Biol.">
        <title>Genome sequencing provides insights into the evolution of gene families encoding plant cell wall-degrading enzymes in longhorned beetles.</title>
        <authorList>
            <person name="Shin N.R."/>
            <person name="Okamura Y."/>
            <person name="Kirsch R."/>
            <person name="Pauchet Y."/>
        </authorList>
    </citation>
    <scope>NUCLEOTIDE SEQUENCE</scope>
    <source>
        <strain evidence="1">RBIC_L_NR</strain>
    </source>
</reference>
<dbReference type="AlphaFoldDB" id="A0AAV8XTE6"/>
<comment type="caution">
    <text evidence="1">The sequence shown here is derived from an EMBL/GenBank/DDBJ whole genome shotgun (WGS) entry which is preliminary data.</text>
</comment>
<organism evidence="1 2">
    <name type="scientific">Rhamnusium bicolor</name>
    <dbReference type="NCBI Taxonomy" id="1586634"/>
    <lineage>
        <taxon>Eukaryota</taxon>
        <taxon>Metazoa</taxon>
        <taxon>Ecdysozoa</taxon>
        <taxon>Arthropoda</taxon>
        <taxon>Hexapoda</taxon>
        <taxon>Insecta</taxon>
        <taxon>Pterygota</taxon>
        <taxon>Neoptera</taxon>
        <taxon>Endopterygota</taxon>
        <taxon>Coleoptera</taxon>
        <taxon>Polyphaga</taxon>
        <taxon>Cucujiformia</taxon>
        <taxon>Chrysomeloidea</taxon>
        <taxon>Cerambycidae</taxon>
        <taxon>Lepturinae</taxon>
        <taxon>Rhagiini</taxon>
        <taxon>Rhamnusium</taxon>
    </lineage>
</organism>
<name>A0AAV8XTE6_9CUCU</name>
<dbReference type="Proteomes" id="UP001162156">
    <property type="component" value="Unassembled WGS sequence"/>
</dbReference>